<feature type="compositionally biased region" description="Basic and acidic residues" evidence="1">
    <location>
        <begin position="38"/>
        <end position="49"/>
    </location>
</feature>
<evidence type="ECO:0000313" key="3">
    <source>
        <dbReference type="Proteomes" id="UP000314294"/>
    </source>
</evidence>
<accession>A0A4Z2HIW3</accession>
<comment type="caution">
    <text evidence="2">The sequence shown here is derived from an EMBL/GenBank/DDBJ whole genome shotgun (WGS) entry which is preliminary data.</text>
</comment>
<protein>
    <submittedName>
        <fullName evidence="2">Uncharacterized protein</fullName>
    </submittedName>
</protein>
<evidence type="ECO:0000313" key="2">
    <source>
        <dbReference type="EMBL" id="TNN64874.1"/>
    </source>
</evidence>
<dbReference type="AlphaFoldDB" id="A0A4Z2HIW3"/>
<feature type="compositionally biased region" description="Basic and acidic residues" evidence="1">
    <location>
        <begin position="22"/>
        <end position="31"/>
    </location>
</feature>
<reference evidence="2 3" key="1">
    <citation type="submission" date="2019-03" db="EMBL/GenBank/DDBJ databases">
        <title>First draft genome of Liparis tanakae, snailfish: a comprehensive survey of snailfish specific genes.</title>
        <authorList>
            <person name="Kim W."/>
            <person name="Song I."/>
            <person name="Jeong J.-H."/>
            <person name="Kim D."/>
            <person name="Kim S."/>
            <person name="Ryu S."/>
            <person name="Song J.Y."/>
            <person name="Lee S.K."/>
        </authorList>
    </citation>
    <scope>NUCLEOTIDE SEQUENCE [LARGE SCALE GENOMIC DNA]</scope>
    <source>
        <tissue evidence="2">Muscle</tissue>
    </source>
</reference>
<keyword evidence="3" id="KW-1185">Reference proteome</keyword>
<feature type="compositionally biased region" description="Basic and acidic residues" evidence="1">
    <location>
        <begin position="1"/>
        <end position="12"/>
    </location>
</feature>
<name>A0A4Z2HIW3_9TELE</name>
<proteinExistence type="predicted"/>
<gene>
    <name evidence="2" type="ORF">EYF80_024872</name>
</gene>
<evidence type="ECO:0000256" key="1">
    <source>
        <dbReference type="SAM" id="MobiDB-lite"/>
    </source>
</evidence>
<dbReference type="EMBL" id="SRLO01000244">
    <property type="protein sequence ID" value="TNN64874.1"/>
    <property type="molecule type" value="Genomic_DNA"/>
</dbReference>
<organism evidence="2 3">
    <name type="scientific">Liparis tanakae</name>
    <name type="common">Tanaka's snailfish</name>
    <dbReference type="NCBI Taxonomy" id="230148"/>
    <lineage>
        <taxon>Eukaryota</taxon>
        <taxon>Metazoa</taxon>
        <taxon>Chordata</taxon>
        <taxon>Craniata</taxon>
        <taxon>Vertebrata</taxon>
        <taxon>Euteleostomi</taxon>
        <taxon>Actinopterygii</taxon>
        <taxon>Neopterygii</taxon>
        <taxon>Teleostei</taxon>
        <taxon>Neoteleostei</taxon>
        <taxon>Acanthomorphata</taxon>
        <taxon>Eupercaria</taxon>
        <taxon>Perciformes</taxon>
        <taxon>Cottioidei</taxon>
        <taxon>Cottales</taxon>
        <taxon>Liparidae</taxon>
        <taxon>Liparis</taxon>
    </lineage>
</organism>
<sequence>MVLKSMSKERGRSPPSPGQATADDRVAHGEGDVAPVEEAVHPLVRENSKKKQMWRARPDMLLKVWAQLDASG</sequence>
<feature type="region of interest" description="Disordered" evidence="1">
    <location>
        <begin position="1"/>
        <end position="53"/>
    </location>
</feature>
<dbReference type="Proteomes" id="UP000314294">
    <property type="component" value="Unassembled WGS sequence"/>
</dbReference>